<proteinExistence type="predicted"/>
<dbReference type="AlphaFoldDB" id="A0A250G2S0"/>
<organism evidence="1 2">
    <name type="scientific">Capnocytophaga canimorsus</name>
    <dbReference type="NCBI Taxonomy" id="28188"/>
    <lineage>
        <taxon>Bacteria</taxon>
        <taxon>Pseudomonadati</taxon>
        <taxon>Bacteroidota</taxon>
        <taxon>Flavobacteriia</taxon>
        <taxon>Flavobacteriales</taxon>
        <taxon>Flavobacteriaceae</taxon>
        <taxon>Capnocytophaga</taxon>
    </lineage>
</organism>
<dbReference type="Proteomes" id="UP000243136">
    <property type="component" value="Chromosome"/>
</dbReference>
<sequence>MRNGIPSESQIALAAGDYVEGLTKMWGEALQNPQYYVYLAHIMVATSTNLTAVSSTSNLKNGKISYTFITESQARYSNIKINNYTHAEYMEMIARKHNMQWKTVYVEGDKWVKVIENRNIRYNARNFAKNQEYPLTIDVVKNDKMLGKLRFED</sequence>
<dbReference type="EMBL" id="CP022388">
    <property type="protein sequence ID" value="ATA91593.1"/>
    <property type="molecule type" value="Genomic_DNA"/>
</dbReference>
<dbReference type="RefSeq" id="WP_095917058.1">
    <property type="nucleotide sequence ID" value="NZ_CP022388.1"/>
</dbReference>
<name>A0A250G2S0_9FLAO</name>
<reference evidence="2" key="1">
    <citation type="submission" date="2017-06" db="EMBL/GenBank/DDBJ databases">
        <title>Capnocytophaga spp. assemblies.</title>
        <authorList>
            <person name="Gulvik C.A."/>
        </authorList>
    </citation>
    <scope>NUCLEOTIDE SEQUENCE [LARGE SCALE GENOMIC DNA]</scope>
    <source>
        <strain evidence="2">H5594</strain>
    </source>
</reference>
<protein>
    <submittedName>
        <fullName evidence="1">Uncharacterized protein</fullName>
    </submittedName>
</protein>
<accession>A0A250G2S0</accession>
<evidence type="ECO:0000313" key="2">
    <source>
        <dbReference type="Proteomes" id="UP000243136"/>
    </source>
</evidence>
<gene>
    <name evidence="1" type="ORF">CGC56_05060</name>
</gene>
<evidence type="ECO:0000313" key="1">
    <source>
        <dbReference type="EMBL" id="ATA91593.1"/>
    </source>
</evidence>